<dbReference type="GO" id="GO:0006351">
    <property type="term" value="P:DNA-templated transcription"/>
    <property type="evidence" value="ECO:0007669"/>
    <property type="project" value="InterPro"/>
</dbReference>
<proteinExistence type="inferred from homology"/>
<evidence type="ECO:0000313" key="7">
    <source>
        <dbReference type="EMBL" id="KOC60835.1"/>
    </source>
</evidence>
<comment type="similarity">
    <text evidence="2">Belongs to the eukaryotic RPA49/POLR1E RNA polymerase subunit family.</text>
</comment>
<keyword evidence="3" id="KW-0240">DNA-directed RNA polymerase</keyword>
<accession>A0A0L7QQE5</accession>
<dbReference type="Proteomes" id="UP000053825">
    <property type="component" value="Unassembled WGS sequence"/>
</dbReference>
<protein>
    <submittedName>
        <fullName evidence="7">Uncharacterized protein</fullName>
    </submittedName>
</protein>
<evidence type="ECO:0000256" key="2">
    <source>
        <dbReference type="ARBA" id="ARBA00009430"/>
    </source>
</evidence>
<evidence type="ECO:0000256" key="4">
    <source>
        <dbReference type="ARBA" id="ARBA00023163"/>
    </source>
</evidence>
<dbReference type="Pfam" id="PF06870">
    <property type="entry name" value="RNA_pol_I_A49"/>
    <property type="match status" value="1"/>
</dbReference>
<evidence type="ECO:0000256" key="1">
    <source>
        <dbReference type="ARBA" id="ARBA00004604"/>
    </source>
</evidence>
<dbReference type="STRING" id="597456.A0A0L7QQE5"/>
<dbReference type="GO" id="GO:0000428">
    <property type="term" value="C:DNA-directed RNA polymerase complex"/>
    <property type="evidence" value="ECO:0007669"/>
    <property type="project" value="UniProtKB-KW"/>
</dbReference>
<dbReference type="GO" id="GO:0005730">
    <property type="term" value="C:nucleolus"/>
    <property type="evidence" value="ECO:0007669"/>
    <property type="project" value="UniProtKB-SubCell"/>
</dbReference>
<dbReference type="GO" id="GO:0003677">
    <property type="term" value="F:DNA binding"/>
    <property type="evidence" value="ECO:0007669"/>
    <property type="project" value="InterPro"/>
</dbReference>
<gene>
    <name evidence="7" type="ORF">WH47_05613</name>
</gene>
<dbReference type="EMBL" id="KQ414786">
    <property type="protein sequence ID" value="KOC60835.1"/>
    <property type="molecule type" value="Genomic_DNA"/>
</dbReference>
<sequence length="227" mass="26183">MKRPIDAVIEDVIMEPSKIQPIIVNFQNGALKDEEAKKMSCGVFYDQKKKKTTLALSNGQIVYKGYKPDMDQDMMHTMLVVHNRKTGKVRLVQVERWQVTAVLDKPVVEDNMADEAKIAMLNKQFGSKRVKRRTEQHERLQMNVEHIKEQLKDTVTDVEIDRTELSIELPENEYITNTALPECNRNANTPNDVYNIYDIIPKNKLKTMYDYAADILNDSSNTSEGYV</sequence>
<dbReference type="InterPro" id="IPR009668">
    <property type="entry name" value="RNA_pol-assoc_fac_A49-like"/>
</dbReference>
<comment type="subcellular location">
    <subcellularLocation>
        <location evidence="1">Nucleus</location>
        <location evidence="1">Nucleolus</location>
    </subcellularLocation>
</comment>
<name>A0A0L7QQE5_9HYME</name>
<feature type="non-terminal residue" evidence="7">
    <location>
        <position position="227"/>
    </location>
</feature>
<dbReference type="PANTHER" id="PTHR14440">
    <property type="entry name" value="DNA-DIRECTED RNA POLYMERASE I SUBUNIT RPA49"/>
    <property type="match status" value="1"/>
</dbReference>
<dbReference type="AlphaFoldDB" id="A0A0L7QQE5"/>
<evidence type="ECO:0000256" key="3">
    <source>
        <dbReference type="ARBA" id="ARBA00022478"/>
    </source>
</evidence>
<keyword evidence="8" id="KW-1185">Reference proteome</keyword>
<reference evidence="7 8" key="1">
    <citation type="submission" date="2015-07" db="EMBL/GenBank/DDBJ databases">
        <title>The genome of Habropoda laboriosa.</title>
        <authorList>
            <person name="Pan H."/>
            <person name="Kapheim K."/>
        </authorList>
    </citation>
    <scope>NUCLEOTIDE SEQUENCE [LARGE SCALE GENOMIC DNA]</scope>
    <source>
        <strain evidence="7">0110345459</strain>
    </source>
</reference>
<feature type="coiled-coil region" evidence="6">
    <location>
        <begin position="130"/>
        <end position="168"/>
    </location>
</feature>
<dbReference type="OrthoDB" id="277398at2759"/>
<evidence type="ECO:0000313" key="8">
    <source>
        <dbReference type="Proteomes" id="UP000053825"/>
    </source>
</evidence>
<keyword evidence="5" id="KW-0539">Nucleus</keyword>
<keyword evidence="4" id="KW-0804">Transcription</keyword>
<evidence type="ECO:0000256" key="5">
    <source>
        <dbReference type="ARBA" id="ARBA00023242"/>
    </source>
</evidence>
<keyword evidence="6" id="KW-0175">Coiled coil</keyword>
<organism evidence="7 8">
    <name type="scientific">Habropoda laboriosa</name>
    <dbReference type="NCBI Taxonomy" id="597456"/>
    <lineage>
        <taxon>Eukaryota</taxon>
        <taxon>Metazoa</taxon>
        <taxon>Ecdysozoa</taxon>
        <taxon>Arthropoda</taxon>
        <taxon>Hexapoda</taxon>
        <taxon>Insecta</taxon>
        <taxon>Pterygota</taxon>
        <taxon>Neoptera</taxon>
        <taxon>Endopterygota</taxon>
        <taxon>Hymenoptera</taxon>
        <taxon>Apocrita</taxon>
        <taxon>Aculeata</taxon>
        <taxon>Apoidea</taxon>
        <taxon>Anthophila</taxon>
        <taxon>Apidae</taxon>
        <taxon>Habropoda</taxon>
    </lineage>
</organism>
<evidence type="ECO:0000256" key="6">
    <source>
        <dbReference type="SAM" id="Coils"/>
    </source>
</evidence>